<feature type="transmembrane region" description="Helical" evidence="1">
    <location>
        <begin position="58"/>
        <end position="80"/>
    </location>
</feature>
<keyword evidence="1" id="KW-1133">Transmembrane helix</keyword>
<name>A0A0V8QF51_9FIRM</name>
<dbReference type="Gene3D" id="1.20.120.1220">
    <property type="match status" value="1"/>
</dbReference>
<organism evidence="2 3">
    <name type="scientific">Acetivibrio ethanolgignens</name>
    <dbReference type="NCBI Taxonomy" id="290052"/>
    <lineage>
        <taxon>Bacteria</taxon>
        <taxon>Bacillati</taxon>
        <taxon>Bacillota</taxon>
        <taxon>Clostridia</taxon>
        <taxon>Eubacteriales</taxon>
        <taxon>Oscillospiraceae</taxon>
        <taxon>Acetivibrio</taxon>
    </lineage>
</organism>
<dbReference type="RefSeq" id="WP_058352534.1">
    <property type="nucleotide sequence ID" value="NZ_CABMMD010000150.1"/>
</dbReference>
<evidence type="ECO:0008006" key="4">
    <source>
        <dbReference type="Google" id="ProtNLM"/>
    </source>
</evidence>
<protein>
    <recommendedName>
        <fullName evidence="4">Prepilin type IV endopeptidase peptidase domain-containing protein</fullName>
    </recommendedName>
</protein>
<dbReference type="Proteomes" id="UP000054874">
    <property type="component" value="Unassembled WGS sequence"/>
</dbReference>
<reference evidence="2 3" key="1">
    <citation type="submission" date="2015-11" db="EMBL/GenBank/DDBJ databases">
        <title>Butyribacter intestini gen. nov., sp. nov., a butyric acid-producing bacterium of the family Lachnospiraceae isolated from the human faeces.</title>
        <authorList>
            <person name="Zou Y."/>
            <person name="Xue W."/>
            <person name="Luo G."/>
            <person name="Lv M."/>
        </authorList>
    </citation>
    <scope>NUCLEOTIDE SEQUENCE [LARGE SCALE GENOMIC DNA]</scope>
    <source>
        <strain evidence="2 3">ACET-33324</strain>
    </source>
</reference>
<dbReference type="STRING" id="290052.ASU35_09905"/>
<evidence type="ECO:0000256" key="1">
    <source>
        <dbReference type="SAM" id="Phobius"/>
    </source>
</evidence>
<evidence type="ECO:0000313" key="2">
    <source>
        <dbReference type="EMBL" id="KSV59227.1"/>
    </source>
</evidence>
<dbReference type="EMBL" id="LNAM01000150">
    <property type="protein sequence ID" value="KSV59227.1"/>
    <property type="molecule type" value="Genomic_DNA"/>
</dbReference>
<sequence>MQDILMGIFLGGCAWTDGRRKEISLFWLAVWMVVGGIWLAAGLWRAGLGSPEELLGRIGGIAVGIFLLAVSILSHGQVGFGDGLVFLVCGLFLDFWESSLLLLGGLILLLGRFFAGFLYKRLTGERDSPKEQPLMPYVFLAYVGGLLWKL</sequence>
<keyword evidence="3" id="KW-1185">Reference proteome</keyword>
<dbReference type="AlphaFoldDB" id="A0A0V8QF51"/>
<keyword evidence="1" id="KW-0812">Transmembrane</keyword>
<feature type="transmembrane region" description="Helical" evidence="1">
    <location>
        <begin position="100"/>
        <end position="119"/>
    </location>
</feature>
<keyword evidence="1" id="KW-0472">Membrane</keyword>
<proteinExistence type="predicted"/>
<evidence type="ECO:0000313" key="3">
    <source>
        <dbReference type="Proteomes" id="UP000054874"/>
    </source>
</evidence>
<comment type="caution">
    <text evidence="2">The sequence shown here is derived from an EMBL/GenBank/DDBJ whole genome shotgun (WGS) entry which is preliminary data.</text>
</comment>
<gene>
    <name evidence="2" type="ORF">ASU35_09905</name>
</gene>
<feature type="transmembrane region" description="Helical" evidence="1">
    <location>
        <begin position="25"/>
        <end position="46"/>
    </location>
</feature>
<accession>A0A0V8QF51</accession>
<dbReference type="OrthoDB" id="2065643at2"/>